<evidence type="ECO:0000256" key="1">
    <source>
        <dbReference type="SAM" id="Phobius"/>
    </source>
</evidence>
<evidence type="ECO:0000313" key="2">
    <source>
        <dbReference type="EMBL" id="MBE1565286.1"/>
    </source>
</evidence>
<keyword evidence="1" id="KW-1133">Transmembrane helix</keyword>
<feature type="transmembrane region" description="Helical" evidence="1">
    <location>
        <begin position="70"/>
        <end position="89"/>
    </location>
</feature>
<accession>A0ABR9KU69</accession>
<dbReference type="RefSeq" id="WP_192779524.1">
    <property type="nucleotide sequence ID" value="NZ_BAAASY010000005.1"/>
</dbReference>
<feature type="transmembrane region" description="Helical" evidence="1">
    <location>
        <begin position="95"/>
        <end position="115"/>
    </location>
</feature>
<keyword evidence="3" id="KW-1185">Reference proteome</keyword>
<feature type="transmembrane region" description="Helical" evidence="1">
    <location>
        <begin position="45"/>
        <end position="63"/>
    </location>
</feature>
<evidence type="ECO:0000313" key="3">
    <source>
        <dbReference type="Proteomes" id="UP000661607"/>
    </source>
</evidence>
<name>A0ABR9KU69_9ACTN</name>
<proteinExistence type="predicted"/>
<dbReference type="EMBL" id="JADBEF010000001">
    <property type="protein sequence ID" value="MBE1565286.1"/>
    <property type="molecule type" value="Genomic_DNA"/>
</dbReference>
<gene>
    <name evidence="2" type="ORF">H4W81_008065</name>
</gene>
<keyword evidence="1" id="KW-0472">Membrane</keyword>
<protein>
    <submittedName>
        <fullName evidence="2">Uncharacterized protein</fullName>
    </submittedName>
</protein>
<keyword evidence="1" id="KW-0812">Transmembrane</keyword>
<reference evidence="2 3" key="1">
    <citation type="submission" date="2020-10" db="EMBL/GenBank/DDBJ databases">
        <title>Sequencing the genomes of 1000 actinobacteria strains.</title>
        <authorList>
            <person name="Klenk H.-P."/>
        </authorList>
    </citation>
    <scope>NUCLEOTIDE SEQUENCE [LARGE SCALE GENOMIC DNA]</scope>
    <source>
        <strain evidence="2 3">DSM 43748</strain>
    </source>
</reference>
<organism evidence="2 3">
    <name type="scientific">Nonomuraea africana</name>
    <dbReference type="NCBI Taxonomy" id="46171"/>
    <lineage>
        <taxon>Bacteria</taxon>
        <taxon>Bacillati</taxon>
        <taxon>Actinomycetota</taxon>
        <taxon>Actinomycetes</taxon>
        <taxon>Streptosporangiales</taxon>
        <taxon>Streptosporangiaceae</taxon>
        <taxon>Nonomuraea</taxon>
    </lineage>
</organism>
<dbReference type="Proteomes" id="UP000661607">
    <property type="component" value="Unassembled WGS sequence"/>
</dbReference>
<comment type="caution">
    <text evidence="2">The sequence shown here is derived from an EMBL/GenBank/DDBJ whole genome shotgun (WGS) entry which is preliminary data.</text>
</comment>
<sequence>MSRLYEEDLDSYVALPGVALAIVLIVPGGWLLARLVRIAHPLRTALLAPMLLWVLSGAAELAVPHPSPRLVLLEFAALAVVSYASAAQLTATTSLVPRVIAAGMVCACVVTTATIQERRAERQERRLRNEYVAHLRESLPLAVPAVVPGRRLVRALPLTDQVLELAYAKDRGSEPDVYVRITGNEDPRRACSVWNVRDVKPGCVRLAADRWLWRYKPSGRMVLFSKVGHRLVEVDSTSLTLDEALVAGSKLRAVSAEYLADVGDRAS</sequence>
<feature type="transmembrane region" description="Helical" evidence="1">
    <location>
        <begin position="12"/>
        <end position="33"/>
    </location>
</feature>